<dbReference type="Proteomes" id="UP000075243">
    <property type="component" value="Chromosome 1"/>
</dbReference>
<dbReference type="SUPFAM" id="SSF49562">
    <property type="entry name" value="C2 domain (Calcium/lipid-binding domain, CaLB)"/>
    <property type="match status" value="1"/>
</dbReference>
<keyword evidence="1" id="KW-0479">Metal-binding</keyword>
<dbReference type="SMART" id="SM00239">
    <property type="entry name" value="C2"/>
    <property type="match status" value="1"/>
</dbReference>
<name>A0A151UCU2_CAJCA</name>
<dbReference type="STRING" id="3821.A0A151UCU2"/>
<dbReference type="Gramene" id="C.cajan_20726.t">
    <property type="protein sequence ID" value="C.cajan_20726.t"/>
    <property type="gene ID" value="C.cajan_20726"/>
</dbReference>
<dbReference type="Gene3D" id="2.60.40.150">
    <property type="entry name" value="C2 domain"/>
    <property type="match status" value="1"/>
</dbReference>
<keyword evidence="2" id="KW-0106">Calcium</keyword>
<reference evidence="4 5" key="1">
    <citation type="journal article" date="2012" name="Nat. Biotechnol.">
        <title>Draft genome sequence of pigeonpea (Cajanus cajan), an orphan legume crop of resource-poor farmers.</title>
        <authorList>
            <person name="Varshney R.K."/>
            <person name="Chen W."/>
            <person name="Li Y."/>
            <person name="Bharti A.K."/>
            <person name="Saxena R.K."/>
            <person name="Schlueter J.A."/>
            <person name="Donoghue M.T."/>
            <person name="Azam S."/>
            <person name="Fan G."/>
            <person name="Whaley A.M."/>
            <person name="Farmer A.D."/>
            <person name="Sheridan J."/>
            <person name="Iwata A."/>
            <person name="Tuteja R."/>
            <person name="Penmetsa R.V."/>
            <person name="Wu W."/>
            <person name="Upadhyaya H.D."/>
            <person name="Yang S.P."/>
            <person name="Shah T."/>
            <person name="Saxena K.B."/>
            <person name="Michael T."/>
            <person name="McCombie W.R."/>
            <person name="Yang B."/>
            <person name="Zhang G."/>
            <person name="Yang H."/>
            <person name="Wang J."/>
            <person name="Spillane C."/>
            <person name="Cook D.R."/>
            <person name="May G.D."/>
            <person name="Xu X."/>
            <person name="Jackson S.A."/>
        </authorList>
    </citation>
    <scope>NUCLEOTIDE SEQUENCE [LARGE SCALE GENOMIC DNA]</scope>
    <source>
        <strain evidence="5">cv. Asha</strain>
    </source>
</reference>
<sequence length="144" mass="16103">MKTGILEVLIVNAKGIRHTNLVGTPSYYVVIECGTQTQRSKVSSGKHEKPCWNEKFIFELSLFDCKNLAHVNCRIMDRELFTNGGFVGEAKIYISGIISEGNEQGYIEIKPSAYNVVLEDGTYKGQIKIGFKFIANVSLIYCLV</sequence>
<protein>
    <submittedName>
        <fullName evidence="4">Elicitor-responsive protein 3</fullName>
    </submittedName>
</protein>
<dbReference type="InterPro" id="IPR000008">
    <property type="entry name" value="C2_dom"/>
</dbReference>
<accession>A0A151UCU2</accession>
<dbReference type="GO" id="GO:0046872">
    <property type="term" value="F:metal ion binding"/>
    <property type="evidence" value="ECO:0007669"/>
    <property type="project" value="UniProtKB-KW"/>
</dbReference>
<evidence type="ECO:0000259" key="3">
    <source>
        <dbReference type="PROSITE" id="PS50004"/>
    </source>
</evidence>
<organism evidence="4 5">
    <name type="scientific">Cajanus cajan</name>
    <name type="common">Pigeon pea</name>
    <name type="synonym">Cajanus indicus</name>
    <dbReference type="NCBI Taxonomy" id="3821"/>
    <lineage>
        <taxon>Eukaryota</taxon>
        <taxon>Viridiplantae</taxon>
        <taxon>Streptophyta</taxon>
        <taxon>Embryophyta</taxon>
        <taxon>Tracheophyta</taxon>
        <taxon>Spermatophyta</taxon>
        <taxon>Magnoliopsida</taxon>
        <taxon>eudicotyledons</taxon>
        <taxon>Gunneridae</taxon>
        <taxon>Pentapetalae</taxon>
        <taxon>rosids</taxon>
        <taxon>fabids</taxon>
        <taxon>Fabales</taxon>
        <taxon>Fabaceae</taxon>
        <taxon>Papilionoideae</taxon>
        <taxon>50 kb inversion clade</taxon>
        <taxon>NPAAA clade</taxon>
        <taxon>indigoferoid/millettioid clade</taxon>
        <taxon>Phaseoleae</taxon>
        <taxon>Cajanus</taxon>
    </lineage>
</organism>
<dbReference type="PROSITE" id="PS50004">
    <property type="entry name" value="C2"/>
    <property type="match status" value="1"/>
</dbReference>
<evidence type="ECO:0000256" key="2">
    <source>
        <dbReference type="ARBA" id="ARBA00022837"/>
    </source>
</evidence>
<dbReference type="Pfam" id="PF00168">
    <property type="entry name" value="C2"/>
    <property type="match status" value="1"/>
</dbReference>
<dbReference type="EMBL" id="CM003603">
    <property type="protein sequence ID" value="KYP77078.1"/>
    <property type="molecule type" value="Genomic_DNA"/>
</dbReference>
<keyword evidence="5" id="KW-1185">Reference proteome</keyword>
<dbReference type="PANTHER" id="PTHR46502">
    <property type="entry name" value="C2 DOMAIN-CONTAINING"/>
    <property type="match status" value="1"/>
</dbReference>
<feature type="domain" description="C2" evidence="3">
    <location>
        <begin position="1"/>
        <end position="107"/>
    </location>
</feature>
<gene>
    <name evidence="4" type="ORF">KK1_021346</name>
</gene>
<dbReference type="InterPro" id="IPR035892">
    <property type="entry name" value="C2_domain_sf"/>
</dbReference>
<evidence type="ECO:0000313" key="5">
    <source>
        <dbReference type="Proteomes" id="UP000075243"/>
    </source>
</evidence>
<evidence type="ECO:0000313" key="4">
    <source>
        <dbReference type="EMBL" id="KYP77078.1"/>
    </source>
</evidence>
<proteinExistence type="predicted"/>
<dbReference type="OMA" id="RIWWNEK"/>
<dbReference type="AlphaFoldDB" id="A0A151UCU2"/>
<evidence type="ECO:0000256" key="1">
    <source>
        <dbReference type="ARBA" id="ARBA00022723"/>
    </source>
</evidence>
<dbReference type="PANTHER" id="PTHR46502:SF14">
    <property type="entry name" value="CALCIUM-DEPENDENT LIPID-BINDING (CALB DOMAIN) FAMILY PROTEIN"/>
    <property type="match status" value="1"/>
</dbReference>